<dbReference type="Gene3D" id="2.60.200.20">
    <property type="match status" value="1"/>
</dbReference>
<dbReference type="Proteomes" id="UP001272242">
    <property type="component" value="Unassembled WGS sequence"/>
</dbReference>
<dbReference type="Pfam" id="PF16697">
    <property type="entry name" value="Yop-YscD_cpl"/>
    <property type="match status" value="1"/>
</dbReference>
<reference evidence="4" key="1">
    <citation type="journal article" date="2023" name="Mar. Drugs">
        <title>Gemmata algarum, a Novel Planctomycete Isolated from an Algal Mat, Displays Antimicrobial Activity.</title>
        <authorList>
            <person name="Kumar G."/>
            <person name="Kallscheuer N."/>
            <person name="Kashif M."/>
            <person name="Ahamad S."/>
            <person name="Jagadeeshwari U."/>
            <person name="Pannikurungottu S."/>
            <person name="Haufschild T."/>
            <person name="Kabuu M."/>
            <person name="Sasikala C."/>
            <person name="Jogler C."/>
            <person name="Ramana C."/>
        </authorList>
    </citation>
    <scope>NUCLEOTIDE SEQUENCE [LARGE SCALE GENOMIC DNA]</scope>
    <source>
        <strain evidence="4">JC673</strain>
    </source>
</reference>
<keyword evidence="4" id="KW-1185">Reference proteome</keyword>
<feature type="compositionally biased region" description="Basic and acidic residues" evidence="1">
    <location>
        <begin position="221"/>
        <end position="234"/>
    </location>
</feature>
<dbReference type="SUPFAM" id="SSF49879">
    <property type="entry name" value="SMAD/FHA domain"/>
    <property type="match status" value="1"/>
</dbReference>
<feature type="region of interest" description="Disordered" evidence="1">
    <location>
        <begin position="127"/>
        <end position="235"/>
    </location>
</feature>
<dbReference type="CDD" id="cd00060">
    <property type="entry name" value="FHA"/>
    <property type="match status" value="1"/>
</dbReference>
<evidence type="ECO:0000313" key="3">
    <source>
        <dbReference type="EMBL" id="MDY3559514.1"/>
    </source>
</evidence>
<comment type="caution">
    <text evidence="3">The sequence shown here is derived from an EMBL/GenBank/DDBJ whole genome shotgun (WGS) entry which is preliminary data.</text>
</comment>
<evidence type="ECO:0000256" key="1">
    <source>
        <dbReference type="SAM" id="MobiDB-lite"/>
    </source>
</evidence>
<gene>
    <name evidence="3" type="ORF">R5W23_000507</name>
</gene>
<organism evidence="3 4">
    <name type="scientific">Gemmata algarum</name>
    <dbReference type="NCBI Taxonomy" id="2975278"/>
    <lineage>
        <taxon>Bacteria</taxon>
        <taxon>Pseudomonadati</taxon>
        <taxon>Planctomycetota</taxon>
        <taxon>Planctomycetia</taxon>
        <taxon>Gemmatales</taxon>
        <taxon>Gemmataceae</taxon>
        <taxon>Gemmata</taxon>
    </lineage>
</organism>
<name>A0ABU5F0X7_9BACT</name>
<dbReference type="InterPro" id="IPR008984">
    <property type="entry name" value="SMAD_FHA_dom_sf"/>
</dbReference>
<dbReference type="InterPro" id="IPR032030">
    <property type="entry name" value="YscD_cytoplasmic_dom"/>
</dbReference>
<accession>A0ABU5F0X7</accession>
<evidence type="ECO:0000313" key="4">
    <source>
        <dbReference type="Proteomes" id="UP001272242"/>
    </source>
</evidence>
<dbReference type="PROSITE" id="PS50006">
    <property type="entry name" value="FHA_DOMAIN"/>
    <property type="match status" value="1"/>
</dbReference>
<protein>
    <submittedName>
        <fullName evidence="3">FHA domain-containing protein</fullName>
    </submittedName>
</protein>
<proteinExistence type="predicted"/>
<evidence type="ECO:0000259" key="2">
    <source>
        <dbReference type="PROSITE" id="PS50006"/>
    </source>
</evidence>
<dbReference type="InterPro" id="IPR000253">
    <property type="entry name" value="FHA_dom"/>
</dbReference>
<dbReference type="EMBL" id="JAXBLV010000110">
    <property type="protein sequence ID" value="MDY3559514.1"/>
    <property type="molecule type" value="Genomic_DNA"/>
</dbReference>
<sequence>MKVSLVVASGAHEGRVIPLTGSQFLIGRDQQCNLRPASPAISKLHCGVVIRDGKVLVKDFGSTNGTLVNGQLVQSAEAVVENGASLQVGPLDFTVRIEKSAPKVDGTPLGDSPETAAALAAVKAATAAPKAPARDATPAPVKPTVGKSGVTAPTKPAPAKEQPKPAPAAASGSDEDDVAAMLLGMDDEGNGSVPDGSTVMEIPNPLTAGGAEPPKSNSGEKPGEPKKAQTREEMTNAANDLLRQYMRRPK</sequence>
<feature type="compositionally biased region" description="Low complexity" evidence="1">
    <location>
        <begin position="127"/>
        <end position="139"/>
    </location>
</feature>
<dbReference type="RefSeq" id="WP_320686262.1">
    <property type="nucleotide sequence ID" value="NZ_JAXBLV010000110.1"/>
</dbReference>
<feature type="domain" description="FHA" evidence="2">
    <location>
        <begin position="24"/>
        <end position="73"/>
    </location>
</feature>
<dbReference type="SMART" id="SM00240">
    <property type="entry name" value="FHA"/>
    <property type="match status" value="1"/>
</dbReference>